<reference evidence="2" key="1">
    <citation type="submission" date="2021-06" db="EMBL/GenBank/DDBJ databases">
        <authorList>
            <person name="Kallberg Y."/>
            <person name="Tangrot J."/>
            <person name="Rosling A."/>
        </authorList>
    </citation>
    <scope>NUCLEOTIDE SEQUENCE</scope>
    <source>
        <strain evidence="2">BR232B</strain>
    </source>
</reference>
<sequence length="224" mass="26296">MNESMESFANRRDRDERYRPMLPRDREDRERTYFREDVQPPPLLQRNTNYPRVRQRSPVGYEDMDRVPQGGGMPFSDRRSLGSNMLRSVPDVGSADSGFQINEREPRTKYGERFITSRDMRFRIANNSQPMSSSLSDKLPPRGPGSNLNTHRDYIPMNNSNPYYRDYPSNRYHDNRDVREIKIGIITGITVLGIWSSGAKHIFEHFFEQTEVSWGVYKAEYVDD</sequence>
<gene>
    <name evidence="2" type="ORF">PBRASI_LOCUS6135</name>
</gene>
<protein>
    <submittedName>
        <fullName evidence="2">3861_t:CDS:1</fullName>
    </submittedName>
</protein>
<comment type="caution">
    <text evidence="2">The sequence shown here is derived from an EMBL/GenBank/DDBJ whole genome shotgun (WGS) entry which is preliminary data.</text>
</comment>
<feature type="region of interest" description="Disordered" evidence="1">
    <location>
        <begin position="1"/>
        <end position="48"/>
    </location>
</feature>
<name>A0A9N9G1W5_9GLOM</name>
<dbReference type="EMBL" id="CAJVPI010000782">
    <property type="protein sequence ID" value="CAG8571708.1"/>
    <property type="molecule type" value="Genomic_DNA"/>
</dbReference>
<evidence type="ECO:0000313" key="3">
    <source>
        <dbReference type="Proteomes" id="UP000789739"/>
    </source>
</evidence>
<proteinExistence type="predicted"/>
<organism evidence="2 3">
    <name type="scientific">Paraglomus brasilianum</name>
    <dbReference type="NCBI Taxonomy" id="144538"/>
    <lineage>
        <taxon>Eukaryota</taxon>
        <taxon>Fungi</taxon>
        <taxon>Fungi incertae sedis</taxon>
        <taxon>Mucoromycota</taxon>
        <taxon>Glomeromycotina</taxon>
        <taxon>Glomeromycetes</taxon>
        <taxon>Paraglomerales</taxon>
        <taxon>Paraglomeraceae</taxon>
        <taxon>Paraglomus</taxon>
    </lineage>
</organism>
<dbReference type="OrthoDB" id="2405147at2759"/>
<evidence type="ECO:0000256" key="1">
    <source>
        <dbReference type="SAM" id="MobiDB-lite"/>
    </source>
</evidence>
<dbReference type="AlphaFoldDB" id="A0A9N9G1W5"/>
<evidence type="ECO:0000313" key="2">
    <source>
        <dbReference type="EMBL" id="CAG8571708.1"/>
    </source>
</evidence>
<dbReference type="Proteomes" id="UP000789739">
    <property type="component" value="Unassembled WGS sequence"/>
</dbReference>
<feature type="compositionally biased region" description="Basic and acidic residues" evidence="1">
    <location>
        <begin position="9"/>
        <end position="38"/>
    </location>
</feature>
<accession>A0A9N9G1W5</accession>
<keyword evidence="3" id="KW-1185">Reference proteome</keyword>